<dbReference type="Proteomes" id="UP001529510">
    <property type="component" value="Unassembled WGS sequence"/>
</dbReference>
<gene>
    <name evidence="2" type="ORF">M9458_034106</name>
</gene>
<dbReference type="SUPFAM" id="SSF51695">
    <property type="entry name" value="PLC-like phosphodiesterases"/>
    <property type="match status" value="1"/>
</dbReference>
<dbReference type="PANTHER" id="PTHR10336">
    <property type="entry name" value="PHOSPHOINOSITIDE-SPECIFIC PHOSPHOLIPASE C FAMILY PROTEIN"/>
    <property type="match status" value="1"/>
</dbReference>
<name>A0ABD0P789_CIRMR</name>
<evidence type="ECO:0000313" key="3">
    <source>
        <dbReference type="Proteomes" id="UP001529510"/>
    </source>
</evidence>
<protein>
    <recommendedName>
        <fullName evidence="1">Phosphatidylinositol-specific phospholipase C X domain-containing protein</fullName>
    </recommendedName>
</protein>
<evidence type="ECO:0000313" key="2">
    <source>
        <dbReference type="EMBL" id="KAL0169510.1"/>
    </source>
</evidence>
<dbReference type="InterPro" id="IPR017946">
    <property type="entry name" value="PLC-like_Pdiesterase_TIM-brl"/>
</dbReference>
<dbReference type="InterPro" id="IPR001192">
    <property type="entry name" value="PI-PLC_fam"/>
</dbReference>
<feature type="non-terminal residue" evidence="2">
    <location>
        <position position="1"/>
    </location>
</feature>
<sequence length="52" mass="5798">GQLAGNSSVEMYRQTLLSGCRCVELDCWKGRTAEEEPVITHGFTMTSEISFK</sequence>
<keyword evidence="3" id="KW-1185">Reference proteome</keyword>
<comment type="caution">
    <text evidence="2">The sequence shown here is derived from an EMBL/GenBank/DDBJ whole genome shotgun (WGS) entry which is preliminary data.</text>
</comment>
<dbReference type="PANTHER" id="PTHR10336:SF12">
    <property type="entry name" value="1-PHOSPHATIDYLINOSITOL 4,5-BISPHOSPHATE PHOSPHODIESTERASE BETA-1"/>
    <property type="match status" value="1"/>
</dbReference>
<dbReference type="Pfam" id="PF00388">
    <property type="entry name" value="PI-PLC-X"/>
    <property type="match status" value="1"/>
</dbReference>
<dbReference type="EMBL" id="JAMKFB020000017">
    <property type="protein sequence ID" value="KAL0169510.1"/>
    <property type="molecule type" value="Genomic_DNA"/>
</dbReference>
<accession>A0ABD0P789</accession>
<reference evidence="2 3" key="1">
    <citation type="submission" date="2024-05" db="EMBL/GenBank/DDBJ databases">
        <title>Genome sequencing and assembly of Indian major carp, Cirrhinus mrigala (Hamilton, 1822).</title>
        <authorList>
            <person name="Mohindra V."/>
            <person name="Chowdhury L.M."/>
            <person name="Lal K."/>
            <person name="Jena J.K."/>
        </authorList>
    </citation>
    <scope>NUCLEOTIDE SEQUENCE [LARGE SCALE GENOMIC DNA]</scope>
    <source>
        <strain evidence="2">CM1030</strain>
        <tissue evidence="2">Blood</tissue>
    </source>
</reference>
<feature type="domain" description="Phosphatidylinositol-specific phospholipase C X" evidence="1">
    <location>
        <begin position="2"/>
        <end position="52"/>
    </location>
</feature>
<dbReference type="PROSITE" id="PS50007">
    <property type="entry name" value="PIPLC_X_DOMAIN"/>
    <property type="match status" value="1"/>
</dbReference>
<dbReference type="Gene3D" id="3.20.20.190">
    <property type="entry name" value="Phosphatidylinositol (PI) phosphodiesterase"/>
    <property type="match status" value="1"/>
</dbReference>
<feature type="non-terminal residue" evidence="2">
    <location>
        <position position="52"/>
    </location>
</feature>
<evidence type="ECO:0000259" key="1">
    <source>
        <dbReference type="Pfam" id="PF00388"/>
    </source>
</evidence>
<proteinExistence type="predicted"/>
<dbReference type="InterPro" id="IPR000909">
    <property type="entry name" value="PLipase_C_PInositol-sp_X_dom"/>
</dbReference>
<organism evidence="2 3">
    <name type="scientific">Cirrhinus mrigala</name>
    <name type="common">Mrigala</name>
    <dbReference type="NCBI Taxonomy" id="683832"/>
    <lineage>
        <taxon>Eukaryota</taxon>
        <taxon>Metazoa</taxon>
        <taxon>Chordata</taxon>
        <taxon>Craniata</taxon>
        <taxon>Vertebrata</taxon>
        <taxon>Euteleostomi</taxon>
        <taxon>Actinopterygii</taxon>
        <taxon>Neopterygii</taxon>
        <taxon>Teleostei</taxon>
        <taxon>Ostariophysi</taxon>
        <taxon>Cypriniformes</taxon>
        <taxon>Cyprinidae</taxon>
        <taxon>Labeoninae</taxon>
        <taxon>Labeonini</taxon>
        <taxon>Cirrhinus</taxon>
    </lineage>
</organism>
<dbReference type="AlphaFoldDB" id="A0ABD0P789"/>